<dbReference type="InterPro" id="IPR051628">
    <property type="entry name" value="LUBAC_E3_Ligases"/>
</dbReference>
<dbReference type="Pfam" id="PF26200">
    <property type="entry name" value="Rcat_RNF216"/>
    <property type="match status" value="1"/>
</dbReference>
<dbReference type="InterPro" id="IPR047544">
    <property type="entry name" value="RING-HC_RBR_RNF216"/>
</dbReference>
<keyword evidence="3" id="KW-0479">Metal-binding</keyword>
<evidence type="ECO:0000259" key="10">
    <source>
        <dbReference type="PROSITE" id="PS51873"/>
    </source>
</evidence>
<dbReference type="Gene3D" id="1.20.120.1750">
    <property type="match status" value="1"/>
</dbReference>
<dbReference type="EMBL" id="OU963867">
    <property type="protein sequence ID" value="CAH0773912.1"/>
    <property type="molecule type" value="Genomic_DNA"/>
</dbReference>
<feature type="compositionally biased region" description="Low complexity" evidence="9">
    <location>
        <begin position="480"/>
        <end position="504"/>
    </location>
</feature>
<evidence type="ECO:0000256" key="8">
    <source>
        <dbReference type="SAM" id="Coils"/>
    </source>
</evidence>
<dbReference type="CDD" id="cd20353">
    <property type="entry name" value="Rcat_RBR_RNF216"/>
    <property type="match status" value="1"/>
</dbReference>
<dbReference type="SUPFAM" id="SSF57850">
    <property type="entry name" value="RING/U-box"/>
    <property type="match status" value="2"/>
</dbReference>
<dbReference type="KEGG" id="btab:109041192"/>
<evidence type="ECO:0000256" key="4">
    <source>
        <dbReference type="ARBA" id="ARBA00022737"/>
    </source>
</evidence>
<keyword evidence="8" id="KW-0175">Coiled coil</keyword>
<comment type="pathway">
    <text evidence="1">Protein modification; protein ubiquitination.</text>
</comment>
<dbReference type="PANTHER" id="PTHR22770:SF47">
    <property type="entry name" value="E3 UBIQUITIN-PROTEIN LIGASE RNF216"/>
    <property type="match status" value="1"/>
</dbReference>
<evidence type="ECO:0000256" key="6">
    <source>
        <dbReference type="ARBA" id="ARBA00022786"/>
    </source>
</evidence>
<feature type="domain" description="RING-type" evidence="10">
    <location>
        <begin position="773"/>
        <end position="984"/>
    </location>
</feature>
<evidence type="ECO:0000256" key="3">
    <source>
        <dbReference type="ARBA" id="ARBA00022723"/>
    </source>
</evidence>
<keyword evidence="5" id="KW-0863">Zinc-finger</keyword>
<dbReference type="CDD" id="cd20339">
    <property type="entry name" value="BRcat_RBR_RNF216"/>
    <property type="match status" value="1"/>
</dbReference>
<dbReference type="PANTHER" id="PTHR22770">
    <property type="entry name" value="UBIQUITIN CONJUGATING ENZYME 7 INTERACTING PROTEIN-RELATED"/>
    <property type="match status" value="1"/>
</dbReference>
<dbReference type="Proteomes" id="UP001152759">
    <property type="component" value="Chromosome 6"/>
</dbReference>
<name>A0A9P0CFI0_BEMTA</name>
<sequence length="1145" mass="129173">MNKEPMAMPISPTSQETSFSNLLEDVDQVKTHLDLLGLPYNPNLIANILLDYDNDNDRVNLAINRIIDEPPDVEITFEKNSPDKTSKSKAQKTALSVDLTGETSASKDTKGILNLFDQDQPSPCKILKSTNPEENPFLCDHRKNNLFKSENSPEVPLASTSYDSTDPVINISDIEEFLNSKEPLPTPKINGDHLSSLNYGLEKLKTRLDKLKNNVHEYEFKEKKLTEKVLKTATDLANEDLKTGIISPLHQNISEKPEQVSLPFDAQSFDEYDEYEDCDFSKVEEVTSQLVNSVDRSLCAPQSSLPSASSSDSVTKLVGLSGNFDKIGTFTGGDSFFKRLKKPSSTETSGSSSLSCNNNSTELEEFDNFLDSFLVKNLTSSQRTNPSTSQASTSISNPWQGNFQPTSEELAVIDEVVAVACSPEKIIMTDEELKKQIEPTKNVKKPIPATTSSEIEVIPCEPSTSGPSFSRMEVIQNKPSTSGSCGSSRRTNQTSSKTHSSSPKKATEPMPMYLANLMEIFPEADTDYLRNLCKSANDKKKFPNKDEILQTLIETVIRDESYPKRTLPRFEDKPAKDLSLNEKYQNIIAIIPNVDPEFLENKCKELTNDEIYSAFVDELLTRKNYPTIQDYERRKETEKAIQAYTDLFTIAGFLEVFPDPEDYFLNKKASSHHELSLTFLKDRYKLLRAIDIAKYYKAANSNLTRTCLQLDSYNGPRRATKRSAGECRWPPKTDVNFLQEISYINHKQQIKDYIEQKKKDREEAFRKAKENNELFTCSCCFEDEVMKDDVITCPEGHVFCSECVRRSGEIKLGERKAKVECMEGSCEAEFSLKDLQKVLAPNAFSKFVKIKQTEEIKAAGIEGLVSCPFCEFASIPPPEDKIFKCQNTDCMKESCRLCNLESHIPLRCDEVERDADVKARLLIEEKMTEALARECYNCKAKFIKEDGCNKMTCGHCGKLSCYICRQPVTDYSHFNGDGGDRVDKCPLWSDNDLLHVDAVRLTAEAVKNKLIKENPGLKLKVDPTLVLPENAYKKKAAVPAHRAQQRGLVLNRVIPVDVPRDNLPPVDLKPPAPIIPPHLLLQEHANQARAAARPQHRAPPPFPQPPDVFHFENDFDYDFEELDDDSDADSFIDDDDVDDWPEDYY</sequence>
<dbReference type="InterPro" id="IPR044066">
    <property type="entry name" value="TRIAD_supradom"/>
</dbReference>
<evidence type="ECO:0000256" key="5">
    <source>
        <dbReference type="ARBA" id="ARBA00022771"/>
    </source>
</evidence>
<dbReference type="PROSITE" id="PS51873">
    <property type="entry name" value="TRIAD"/>
    <property type="match status" value="1"/>
</dbReference>
<dbReference type="AlphaFoldDB" id="A0A9P0CFI0"/>
<keyword evidence="12" id="KW-1185">Reference proteome</keyword>
<feature type="region of interest" description="Disordered" evidence="9">
    <location>
        <begin position="1088"/>
        <end position="1145"/>
    </location>
</feature>
<organism evidence="11 12">
    <name type="scientific">Bemisia tabaci</name>
    <name type="common">Sweetpotato whitefly</name>
    <name type="synonym">Aleurodes tabaci</name>
    <dbReference type="NCBI Taxonomy" id="7038"/>
    <lineage>
        <taxon>Eukaryota</taxon>
        <taxon>Metazoa</taxon>
        <taxon>Ecdysozoa</taxon>
        <taxon>Arthropoda</taxon>
        <taxon>Hexapoda</taxon>
        <taxon>Insecta</taxon>
        <taxon>Pterygota</taxon>
        <taxon>Neoptera</taxon>
        <taxon>Paraneoptera</taxon>
        <taxon>Hemiptera</taxon>
        <taxon>Sternorrhyncha</taxon>
        <taxon>Aleyrodoidea</taxon>
        <taxon>Aleyrodidae</taxon>
        <taxon>Aleyrodinae</taxon>
        <taxon>Bemisia</taxon>
    </lineage>
</organism>
<dbReference type="InterPro" id="IPR013083">
    <property type="entry name" value="Znf_RING/FYVE/PHD"/>
</dbReference>
<keyword evidence="2" id="KW-0808">Transferase</keyword>
<dbReference type="GO" id="GO:0008270">
    <property type="term" value="F:zinc ion binding"/>
    <property type="evidence" value="ECO:0007669"/>
    <property type="project" value="UniProtKB-KW"/>
</dbReference>
<dbReference type="InterPro" id="IPR047545">
    <property type="entry name" value="BRcat_RBR_RNF216"/>
</dbReference>
<evidence type="ECO:0000256" key="7">
    <source>
        <dbReference type="ARBA" id="ARBA00022833"/>
    </source>
</evidence>
<evidence type="ECO:0000313" key="12">
    <source>
        <dbReference type="Proteomes" id="UP001152759"/>
    </source>
</evidence>
<feature type="compositionally biased region" description="Acidic residues" evidence="9">
    <location>
        <begin position="1114"/>
        <end position="1145"/>
    </location>
</feature>
<keyword evidence="4" id="KW-0677">Repeat</keyword>
<evidence type="ECO:0000313" key="11">
    <source>
        <dbReference type="EMBL" id="CAH0773912.1"/>
    </source>
</evidence>
<protein>
    <recommendedName>
        <fullName evidence="10">RING-type domain-containing protein</fullName>
    </recommendedName>
</protein>
<feature type="coiled-coil region" evidence="8">
    <location>
        <begin position="194"/>
        <end position="228"/>
    </location>
</feature>
<keyword evidence="6" id="KW-0833">Ubl conjugation pathway</keyword>
<proteinExistence type="predicted"/>
<dbReference type="InterPro" id="IPR047546">
    <property type="entry name" value="Rcat_RBR_RNF216"/>
</dbReference>
<gene>
    <name evidence="11" type="ORF">BEMITA_LOCUS10340</name>
</gene>
<evidence type="ECO:0000256" key="2">
    <source>
        <dbReference type="ARBA" id="ARBA00022679"/>
    </source>
</evidence>
<accession>A0A9P0CFI0</accession>
<dbReference type="CDD" id="cd16630">
    <property type="entry name" value="RING-HC_RBR_RNF216"/>
    <property type="match status" value="1"/>
</dbReference>
<reference evidence="11" key="1">
    <citation type="submission" date="2021-12" db="EMBL/GenBank/DDBJ databases">
        <authorList>
            <person name="King R."/>
        </authorList>
    </citation>
    <scope>NUCLEOTIDE SEQUENCE</scope>
</reference>
<dbReference type="Gene3D" id="3.30.40.10">
    <property type="entry name" value="Zinc/RING finger domain, C3HC4 (zinc finger)"/>
    <property type="match status" value="1"/>
</dbReference>
<evidence type="ECO:0000256" key="9">
    <source>
        <dbReference type="SAM" id="MobiDB-lite"/>
    </source>
</evidence>
<feature type="region of interest" description="Disordered" evidence="9">
    <location>
        <begin position="381"/>
        <end position="402"/>
    </location>
</feature>
<feature type="compositionally biased region" description="Pro residues" evidence="9">
    <location>
        <begin position="1097"/>
        <end position="1106"/>
    </location>
</feature>
<feature type="region of interest" description="Disordered" evidence="9">
    <location>
        <begin position="477"/>
        <end position="508"/>
    </location>
</feature>
<evidence type="ECO:0000256" key="1">
    <source>
        <dbReference type="ARBA" id="ARBA00004906"/>
    </source>
</evidence>
<keyword evidence="7" id="KW-0862">Zinc</keyword>
<dbReference type="GO" id="GO:0016740">
    <property type="term" value="F:transferase activity"/>
    <property type="evidence" value="ECO:0007669"/>
    <property type="project" value="UniProtKB-KW"/>
</dbReference>